<evidence type="ECO:0000313" key="5">
    <source>
        <dbReference type="Proteomes" id="UP000199180"/>
    </source>
</evidence>
<feature type="chain" id="PRO_5011611679" evidence="2">
    <location>
        <begin position="23"/>
        <end position="102"/>
    </location>
</feature>
<accession>A0A1I0ANX8</accession>
<evidence type="ECO:0000259" key="3">
    <source>
        <dbReference type="PROSITE" id="PS50222"/>
    </source>
</evidence>
<dbReference type="SMART" id="SM00054">
    <property type="entry name" value="EFh"/>
    <property type="match status" value="2"/>
</dbReference>
<dbReference type="GO" id="GO:0005509">
    <property type="term" value="F:calcium ion binding"/>
    <property type="evidence" value="ECO:0007669"/>
    <property type="project" value="InterPro"/>
</dbReference>
<feature type="domain" description="EF-hand" evidence="3">
    <location>
        <begin position="24"/>
        <end position="59"/>
    </location>
</feature>
<dbReference type="Gene3D" id="1.10.238.10">
    <property type="entry name" value="EF-hand"/>
    <property type="match status" value="2"/>
</dbReference>
<keyword evidence="2" id="KW-0732">Signal</keyword>
<evidence type="ECO:0000313" key="4">
    <source>
        <dbReference type="EMBL" id="SES96090.1"/>
    </source>
</evidence>
<proteinExistence type="predicted"/>
<dbReference type="InterPro" id="IPR018247">
    <property type="entry name" value="EF_Hand_1_Ca_BS"/>
</dbReference>
<evidence type="ECO:0000256" key="1">
    <source>
        <dbReference type="SAM" id="MobiDB-lite"/>
    </source>
</evidence>
<dbReference type="InterPro" id="IPR002048">
    <property type="entry name" value="EF_hand_dom"/>
</dbReference>
<protein>
    <submittedName>
        <fullName evidence="4">EF hand</fullName>
    </submittedName>
</protein>
<feature type="compositionally biased region" description="Basic and acidic residues" evidence="1">
    <location>
        <begin position="57"/>
        <end position="84"/>
    </location>
</feature>
<feature type="region of interest" description="Disordered" evidence="1">
    <location>
        <begin position="51"/>
        <end position="102"/>
    </location>
</feature>
<dbReference type="Proteomes" id="UP000199180">
    <property type="component" value="Unassembled WGS sequence"/>
</dbReference>
<gene>
    <name evidence="4" type="ORF">SAMN04489858_102312</name>
</gene>
<dbReference type="STRING" id="364199.SAMN04489858_102312"/>
<evidence type="ECO:0000256" key="2">
    <source>
        <dbReference type="SAM" id="SignalP"/>
    </source>
</evidence>
<name>A0A1I0ANX8_9RHOB</name>
<dbReference type="Pfam" id="PF13202">
    <property type="entry name" value="EF-hand_5"/>
    <property type="match status" value="2"/>
</dbReference>
<dbReference type="AlphaFoldDB" id="A0A1I0ANX8"/>
<reference evidence="4 5" key="1">
    <citation type="submission" date="2016-10" db="EMBL/GenBank/DDBJ databases">
        <authorList>
            <person name="de Groot N.N."/>
        </authorList>
    </citation>
    <scope>NUCLEOTIDE SEQUENCE [LARGE SCALE GENOMIC DNA]</scope>
    <source>
        <strain evidence="4 5">DSM 17862</strain>
    </source>
</reference>
<sequence length="102" mass="11342">MTKALILALTGLSVLIAGAASAHETRPDPAAMMQRLDLNKDGKVTKAEFIRAAAQRPQHDHDDRRDDARRGNPERMFQRLDRNNDGVLTKAELSQAKPRKKG</sequence>
<organism evidence="4 5">
    <name type="scientific">Paracoccus homiensis</name>
    <dbReference type="NCBI Taxonomy" id="364199"/>
    <lineage>
        <taxon>Bacteria</taxon>
        <taxon>Pseudomonadati</taxon>
        <taxon>Pseudomonadota</taxon>
        <taxon>Alphaproteobacteria</taxon>
        <taxon>Rhodobacterales</taxon>
        <taxon>Paracoccaceae</taxon>
        <taxon>Paracoccus</taxon>
    </lineage>
</organism>
<feature type="signal peptide" evidence="2">
    <location>
        <begin position="1"/>
        <end position="22"/>
    </location>
</feature>
<dbReference type="PROSITE" id="PS50222">
    <property type="entry name" value="EF_HAND_2"/>
    <property type="match status" value="1"/>
</dbReference>
<keyword evidence="5" id="KW-1185">Reference proteome</keyword>
<dbReference type="SUPFAM" id="SSF47473">
    <property type="entry name" value="EF-hand"/>
    <property type="match status" value="1"/>
</dbReference>
<dbReference type="EMBL" id="FOHO01000002">
    <property type="protein sequence ID" value="SES96090.1"/>
    <property type="molecule type" value="Genomic_DNA"/>
</dbReference>
<dbReference type="InterPro" id="IPR011992">
    <property type="entry name" value="EF-hand-dom_pair"/>
</dbReference>
<dbReference type="PROSITE" id="PS00018">
    <property type="entry name" value="EF_HAND_1"/>
    <property type="match status" value="2"/>
</dbReference>
<dbReference type="RefSeq" id="WP_175479802.1">
    <property type="nucleotide sequence ID" value="NZ_FOHO01000002.1"/>
</dbReference>